<feature type="domain" description="AMP-dependent synthetase/ligase" evidence="10">
    <location>
        <begin position="33"/>
        <end position="376"/>
    </location>
</feature>
<organism evidence="12 14">
    <name type="scientific">Roseovarius indicus</name>
    <dbReference type="NCBI Taxonomy" id="540747"/>
    <lineage>
        <taxon>Bacteria</taxon>
        <taxon>Pseudomonadati</taxon>
        <taxon>Pseudomonadota</taxon>
        <taxon>Alphaproteobacteria</taxon>
        <taxon>Rhodobacterales</taxon>
        <taxon>Roseobacteraceae</taxon>
        <taxon>Roseovarius</taxon>
    </lineage>
</organism>
<keyword evidence="14" id="KW-1185">Reference proteome</keyword>
<evidence type="ECO:0000256" key="6">
    <source>
        <dbReference type="ARBA" id="ARBA00022842"/>
    </source>
</evidence>
<comment type="subunit">
    <text evidence="3">Homodimer.</text>
</comment>
<evidence type="ECO:0000313" key="13">
    <source>
        <dbReference type="EMBL" id="QEW25319.1"/>
    </source>
</evidence>
<dbReference type="PROSITE" id="PS00455">
    <property type="entry name" value="AMP_BINDING"/>
    <property type="match status" value="1"/>
</dbReference>
<evidence type="ECO:0000256" key="2">
    <source>
        <dbReference type="ARBA" id="ARBA00006432"/>
    </source>
</evidence>
<dbReference type="InterPro" id="IPR020845">
    <property type="entry name" value="AMP-binding_CS"/>
</dbReference>
<keyword evidence="6" id="KW-0460">Magnesium</keyword>
<evidence type="ECO:0000256" key="1">
    <source>
        <dbReference type="ARBA" id="ARBA00001946"/>
    </source>
</evidence>
<dbReference type="InterPro" id="IPR045851">
    <property type="entry name" value="AMP-bd_C_sf"/>
</dbReference>
<dbReference type="EMBL" id="CP031598">
    <property type="protein sequence ID" value="QEW25319.1"/>
    <property type="molecule type" value="Genomic_DNA"/>
</dbReference>
<comment type="catalytic activity">
    <reaction evidence="7">
        <text>3-(methylsulfanyl)propanoate + ATP + CoA = 3-(methylsulfanyl)propanoyl-CoA + AMP + diphosphate</text>
        <dbReference type="Rhea" id="RHEA:43052"/>
        <dbReference type="ChEBI" id="CHEBI:30616"/>
        <dbReference type="ChEBI" id="CHEBI:33019"/>
        <dbReference type="ChEBI" id="CHEBI:49016"/>
        <dbReference type="ChEBI" id="CHEBI:57287"/>
        <dbReference type="ChEBI" id="CHEBI:82815"/>
        <dbReference type="ChEBI" id="CHEBI:456215"/>
        <dbReference type="EC" id="6.2.1.44"/>
    </reaction>
    <physiologicalReaction direction="left-to-right" evidence="7">
        <dbReference type="Rhea" id="RHEA:43053"/>
    </physiologicalReaction>
</comment>
<protein>
    <recommendedName>
        <fullName evidence="9">3-methylmercaptopropionyl-CoA ligase</fullName>
        <ecNumber evidence="8">6.2.1.44</ecNumber>
    </recommendedName>
</protein>
<dbReference type="Proteomes" id="UP000325785">
    <property type="component" value="Chromosome"/>
</dbReference>
<dbReference type="RefSeq" id="WP_057820006.1">
    <property type="nucleotide sequence ID" value="NZ_CP031598.1"/>
</dbReference>
<dbReference type="InterPro" id="IPR042099">
    <property type="entry name" value="ANL_N_sf"/>
</dbReference>
<evidence type="ECO:0000256" key="3">
    <source>
        <dbReference type="ARBA" id="ARBA00011738"/>
    </source>
</evidence>
<keyword evidence="4 13" id="KW-0436">Ligase</keyword>
<evidence type="ECO:0000256" key="4">
    <source>
        <dbReference type="ARBA" id="ARBA00022598"/>
    </source>
</evidence>
<dbReference type="InterPro" id="IPR000873">
    <property type="entry name" value="AMP-dep_synth/lig_dom"/>
</dbReference>
<reference evidence="13 15" key="2">
    <citation type="submission" date="2018-08" db="EMBL/GenBank/DDBJ databases">
        <title>Genetic Globetrotter - A new plasmid hitch-hiking vast phylogenetic and geographic distances.</title>
        <authorList>
            <person name="Vollmers J."/>
            <person name="Petersen J."/>
        </authorList>
    </citation>
    <scope>NUCLEOTIDE SEQUENCE [LARGE SCALE GENOMIC DNA]</scope>
    <source>
        <strain evidence="13 15">DSM 26383</strain>
    </source>
</reference>
<gene>
    <name evidence="13" type="primary">lcfB_4</name>
    <name evidence="13" type="ORF">RIdsm_01105</name>
    <name evidence="12" type="ORF">XM52_23010</name>
</gene>
<feature type="domain" description="AMP-binding enzyme C-terminal" evidence="11">
    <location>
        <begin position="426"/>
        <end position="502"/>
    </location>
</feature>
<accession>A0A0T5P2Q9</accession>
<dbReference type="Gene3D" id="3.30.300.30">
    <property type="match status" value="1"/>
</dbReference>
<dbReference type="KEGG" id="rid:RIdsm_01105"/>
<evidence type="ECO:0000313" key="12">
    <source>
        <dbReference type="EMBL" id="KRS15497.1"/>
    </source>
</evidence>
<name>A0A0T5P2Q9_9RHOB</name>
<dbReference type="AlphaFoldDB" id="A0A0T5P2Q9"/>
<dbReference type="InterPro" id="IPR025110">
    <property type="entry name" value="AMP-bd_C"/>
</dbReference>
<comment type="similarity">
    <text evidence="2">Belongs to the ATP-dependent AMP-binding enzyme family.</text>
</comment>
<dbReference type="PANTHER" id="PTHR43201">
    <property type="entry name" value="ACYL-COA SYNTHETASE"/>
    <property type="match status" value="1"/>
</dbReference>
<evidence type="ECO:0000259" key="11">
    <source>
        <dbReference type="Pfam" id="PF13193"/>
    </source>
</evidence>
<dbReference type="PANTHER" id="PTHR43201:SF5">
    <property type="entry name" value="MEDIUM-CHAIN ACYL-COA LIGASE ACSF2, MITOCHONDRIAL"/>
    <property type="match status" value="1"/>
</dbReference>
<dbReference type="EMBL" id="LAXI01000021">
    <property type="protein sequence ID" value="KRS15497.1"/>
    <property type="molecule type" value="Genomic_DNA"/>
</dbReference>
<evidence type="ECO:0000256" key="8">
    <source>
        <dbReference type="ARBA" id="ARBA00066616"/>
    </source>
</evidence>
<dbReference type="Pfam" id="PF00501">
    <property type="entry name" value="AMP-binding"/>
    <property type="match status" value="1"/>
</dbReference>
<dbReference type="GO" id="GO:0031956">
    <property type="term" value="F:medium-chain fatty acid-CoA ligase activity"/>
    <property type="evidence" value="ECO:0007669"/>
    <property type="project" value="TreeGrafter"/>
</dbReference>
<dbReference type="PATRIC" id="fig|540747.5.peg.2960"/>
<sequence>MERKTLEESKKWLEACVAPHMGGSLPGFFRARVVEPEKTALIHRDRSYTYAQLHDAIDATAQALIADLGVSPGDRVVMNLDNSDYTMILYFAIQRAGAVSVPINPKLTKREVAHVLGDCTPSAYVCDPSNLPIIESLTGDYPVKVAEIGEVIRTQVGDVPLPEVTSDMDATIFYTSGTTGAPKGVVHTHETFIYNAFQSSAGWQYAFPCSQLDMIPMFHVASHGWFYPLLAFNGTLVVDTYSTERCFELIDKHKIEGLNAVPATLLMMVNSDLRDRYDTTSVTNVRFGASPMPPEKLRAVQELFPNAQLLHGMGQTESGGTISVLPPELAYEKNGSTGFPIPGFEVRIVDDRGQEVPTGAHGEVLARGAAVMSRYFNRPEATEETLAGGWLHTGDLGYLDEDGCIYLVDRKKDMIIRGGENVYSVEIENVLITHPSIDSCAVIGVPDTVLGEKICGIVVTRGTVPDDLIGELKDLCRRELAGFKVPELWEVIDELPRTATGKIQKAPLRASFLDRQKETQ</sequence>
<evidence type="ECO:0000256" key="5">
    <source>
        <dbReference type="ARBA" id="ARBA00022723"/>
    </source>
</evidence>
<dbReference type="OrthoDB" id="9803968at2"/>
<dbReference type="GO" id="GO:0046872">
    <property type="term" value="F:metal ion binding"/>
    <property type="evidence" value="ECO:0007669"/>
    <property type="project" value="UniProtKB-KW"/>
</dbReference>
<dbReference type="Gene3D" id="3.40.50.12780">
    <property type="entry name" value="N-terminal domain of ligase-like"/>
    <property type="match status" value="1"/>
</dbReference>
<dbReference type="SUPFAM" id="SSF56801">
    <property type="entry name" value="Acetyl-CoA synthetase-like"/>
    <property type="match status" value="1"/>
</dbReference>
<evidence type="ECO:0000256" key="7">
    <source>
        <dbReference type="ARBA" id="ARBA00051915"/>
    </source>
</evidence>
<dbReference type="GO" id="GO:0006631">
    <property type="term" value="P:fatty acid metabolic process"/>
    <property type="evidence" value="ECO:0007669"/>
    <property type="project" value="TreeGrafter"/>
</dbReference>
<keyword evidence="5" id="KW-0479">Metal-binding</keyword>
<evidence type="ECO:0000259" key="10">
    <source>
        <dbReference type="Pfam" id="PF00501"/>
    </source>
</evidence>
<proteinExistence type="inferred from homology"/>
<dbReference type="STRING" id="540747.SAMN04488031_106207"/>
<evidence type="ECO:0000313" key="14">
    <source>
        <dbReference type="Proteomes" id="UP000051401"/>
    </source>
</evidence>
<dbReference type="EC" id="6.2.1.44" evidence="8"/>
<evidence type="ECO:0000313" key="15">
    <source>
        <dbReference type="Proteomes" id="UP000325785"/>
    </source>
</evidence>
<comment type="cofactor">
    <cofactor evidence="1">
        <name>Mg(2+)</name>
        <dbReference type="ChEBI" id="CHEBI:18420"/>
    </cofactor>
</comment>
<dbReference type="Proteomes" id="UP000051401">
    <property type="component" value="Unassembled WGS sequence"/>
</dbReference>
<dbReference type="Pfam" id="PF13193">
    <property type="entry name" value="AMP-binding_C"/>
    <property type="match status" value="1"/>
</dbReference>
<dbReference type="FunFam" id="3.30.300.30:FF:000008">
    <property type="entry name" value="2,3-dihydroxybenzoate-AMP ligase"/>
    <property type="match status" value="1"/>
</dbReference>
<evidence type="ECO:0000256" key="9">
    <source>
        <dbReference type="ARBA" id="ARBA00067668"/>
    </source>
</evidence>
<reference evidence="12 14" key="1">
    <citation type="submission" date="2015-04" db="EMBL/GenBank/DDBJ databases">
        <title>The draft genome sequence of Roseovarius indicus B108T.</title>
        <authorList>
            <person name="Li G."/>
            <person name="Lai Q."/>
            <person name="Shao Z."/>
            <person name="Yan P."/>
        </authorList>
    </citation>
    <scope>NUCLEOTIDE SEQUENCE [LARGE SCALE GENOMIC DNA]</scope>
    <source>
        <strain evidence="12 14">B108</strain>
    </source>
</reference>